<organism evidence="1 2">
    <name type="scientific">Senna tora</name>
    <dbReference type="NCBI Taxonomy" id="362788"/>
    <lineage>
        <taxon>Eukaryota</taxon>
        <taxon>Viridiplantae</taxon>
        <taxon>Streptophyta</taxon>
        <taxon>Embryophyta</taxon>
        <taxon>Tracheophyta</taxon>
        <taxon>Spermatophyta</taxon>
        <taxon>Magnoliopsida</taxon>
        <taxon>eudicotyledons</taxon>
        <taxon>Gunneridae</taxon>
        <taxon>Pentapetalae</taxon>
        <taxon>rosids</taxon>
        <taxon>fabids</taxon>
        <taxon>Fabales</taxon>
        <taxon>Fabaceae</taxon>
        <taxon>Caesalpinioideae</taxon>
        <taxon>Cassia clade</taxon>
        <taxon>Senna</taxon>
    </lineage>
</organism>
<dbReference type="Gene3D" id="3.40.1110.10">
    <property type="entry name" value="Calcium-transporting ATPase, cytoplasmic domain N"/>
    <property type="match status" value="1"/>
</dbReference>
<sequence length="119" mass="12900">MKSLYLTRWYRAGLLSQTIVSTGPISSASLSGITNIAIDILAFRVFVIALCSTLLQTAENAWSDAEVLRLAAGVESNTIHPIGKAIVEAAQAVNFDYAKHIGYSHRLFLSGDTVVMVMR</sequence>
<dbReference type="EMBL" id="JAAIUW010000011">
    <property type="protein sequence ID" value="KAF7810562.1"/>
    <property type="molecule type" value="Genomic_DNA"/>
</dbReference>
<gene>
    <name evidence="1" type="ORF">G2W53_037305</name>
</gene>
<evidence type="ECO:0000313" key="1">
    <source>
        <dbReference type="EMBL" id="KAF7810562.1"/>
    </source>
</evidence>
<reference evidence="1" key="1">
    <citation type="submission" date="2020-09" db="EMBL/GenBank/DDBJ databases">
        <title>Genome-Enabled Discovery of Anthraquinone Biosynthesis in Senna tora.</title>
        <authorList>
            <person name="Kang S.-H."/>
            <person name="Pandey R.P."/>
            <person name="Lee C.-M."/>
            <person name="Sim J.-S."/>
            <person name="Jeong J.-T."/>
            <person name="Choi B.-S."/>
            <person name="Jung M."/>
            <person name="Ginzburg D."/>
            <person name="Zhao K."/>
            <person name="Won S.Y."/>
            <person name="Oh T.-J."/>
            <person name="Yu Y."/>
            <person name="Kim N.-H."/>
            <person name="Lee O.R."/>
            <person name="Lee T.-H."/>
            <person name="Bashyal P."/>
            <person name="Kim T.-S."/>
            <person name="Lee W.-H."/>
            <person name="Kawkins C."/>
            <person name="Kim C.-K."/>
            <person name="Kim J.S."/>
            <person name="Ahn B.O."/>
            <person name="Rhee S.Y."/>
            <person name="Sohng J.K."/>
        </authorList>
    </citation>
    <scope>NUCLEOTIDE SEQUENCE</scope>
    <source>
        <tissue evidence="1">Leaf</tissue>
    </source>
</reference>
<dbReference type="GO" id="GO:0000166">
    <property type="term" value="F:nucleotide binding"/>
    <property type="evidence" value="ECO:0007669"/>
    <property type="project" value="InterPro"/>
</dbReference>
<dbReference type="AlphaFoldDB" id="A0A834W5Y5"/>
<name>A0A834W5Y5_9FABA</name>
<dbReference type="Proteomes" id="UP000634136">
    <property type="component" value="Unassembled WGS sequence"/>
</dbReference>
<dbReference type="SUPFAM" id="SSF81660">
    <property type="entry name" value="Metal cation-transporting ATPase, ATP-binding domain N"/>
    <property type="match status" value="1"/>
</dbReference>
<proteinExistence type="predicted"/>
<keyword evidence="2" id="KW-1185">Reference proteome</keyword>
<evidence type="ECO:0000313" key="2">
    <source>
        <dbReference type="Proteomes" id="UP000634136"/>
    </source>
</evidence>
<accession>A0A834W5Y5</accession>
<protein>
    <submittedName>
        <fullName evidence="1">Copper-transporting ATPase PAA1, chloroplastic</fullName>
    </submittedName>
</protein>
<dbReference type="InterPro" id="IPR023299">
    <property type="entry name" value="ATPase_P-typ_cyto_dom_N"/>
</dbReference>
<comment type="caution">
    <text evidence="1">The sequence shown here is derived from an EMBL/GenBank/DDBJ whole genome shotgun (WGS) entry which is preliminary data.</text>
</comment>